<sequence>RQTLFVRYCPIMLRCVRLQRHTVRGVPIYDDVGTSRNLPRHRRSIHSGTSYFMPLRFILKLP</sequence>
<organism evidence="1 2">
    <name type="scientific">Ruminococcus callidus ATCC 27760</name>
    <dbReference type="NCBI Taxonomy" id="411473"/>
    <lineage>
        <taxon>Bacteria</taxon>
        <taxon>Bacillati</taxon>
        <taxon>Bacillota</taxon>
        <taxon>Clostridia</taxon>
        <taxon>Eubacteriales</taxon>
        <taxon>Oscillospiraceae</taxon>
        <taxon>Ruminococcus</taxon>
    </lineage>
</organism>
<dbReference type="AlphaFoldDB" id="U2KLU3"/>
<keyword evidence="2" id="KW-1185">Reference proteome</keyword>
<evidence type="ECO:0000313" key="2">
    <source>
        <dbReference type="Proteomes" id="UP000016662"/>
    </source>
</evidence>
<evidence type="ECO:0000313" key="1">
    <source>
        <dbReference type="EMBL" id="ERJ93020.1"/>
    </source>
</evidence>
<gene>
    <name evidence="1" type="ORF">RUMCAL_02336</name>
</gene>
<feature type="non-terminal residue" evidence="1">
    <location>
        <position position="1"/>
    </location>
</feature>
<name>U2KLU3_9FIRM</name>
<proteinExistence type="predicted"/>
<comment type="caution">
    <text evidence="1">The sequence shown here is derived from an EMBL/GenBank/DDBJ whole genome shotgun (WGS) entry which is preliminary data.</text>
</comment>
<dbReference type="Proteomes" id="UP000016662">
    <property type="component" value="Unassembled WGS sequence"/>
</dbReference>
<dbReference type="EMBL" id="AWVF01000290">
    <property type="protein sequence ID" value="ERJ93020.1"/>
    <property type="molecule type" value="Genomic_DNA"/>
</dbReference>
<accession>U2KLU3</accession>
<dbReference type="HOGENOM" id="CLU_2891378_0_0_9"/>
<protein>
    <submittedName>
        <fullName evidence="1">Uncharacterized protein</fullName>
    </submittedName>
</protein>
<reference evidence="1 2" key="1">
    <citation type="submission" date="2013-07" db="EMBL/GenBank/DDBJ databases">
        <authorList>
            <person name="Weinstock G."/>
            <person name="Sodergren E."/>
            <person name="Wylie T."/>
            <person name="Fulton L."/>
            <person name="Fulton R."/>
            <person name="Fronick C."/>
            <person name="O'Laughlin M."/>
            <person name="Godfrey J."/>
            <person name="Miner T."/>
            <person name="Herter B."/>
            <person name="Appelbaum E."/>
            <person name="Cordes M."/>
            <person name="Lek S."/>
            <person name="Wollam A."/>
            <person name="Pepin K.H."/>
            <person name="Palsikar V.B."/>
            <person name="Mitreva M."/>
            <person name="Wilson R.K."/>
        </authorList>
    </citation>
    <scope>NUCLEOTIDE SEQUENCE [LARGE SCALE GENOMIC DNA]</scope>
    <source>
        <strain evidence="1 2">ATCC 27760</strain>
    </source>
</reference>